<comment type="caution">
    <text evidence="3">The sequence shown here is derived from an EMBL/GenBank/DDBJ whole genome shotgun (WGS) entry which is preliminary data.</text>
</comment>
<evidence type="ECO:0000313" key="4">
    <source>
        <dbReference type="Proteomes" id="UP001050691"/>
    </source>
</evidence>
<dbReference type="InterPro" id="IPR045340">
    <property type="entry name" value="DUF6533"/>
</dbReference>
<keyword evidence="1" id="KW-1133">Transmembrane helix</keyword>
<gene>
    <name evidence="3" type="ORF">Clacol_004806</name>
</gene>
<organism evidence="3 4">
    <name type="scientific">Clathrus columnatus</name>
    <dbReference type="NCBI Taxonomy" id="1419009"/>
    <lineage>
        <taxon>Eukaryota</taxon>
        <taxon>Fungi</taxon>
        <taxon>Dikarya</taxon>
        <taxon>Basidiomycota</taxon>
        <taxon>Agaricomycotina</taxon>
        <taxon>Agaricomycetes</taxon>
        <taxon>Phallomycetidae</taxon>
        <taxon>Phallales</taxon>
        <taxon>Clathraceae</taxon>
        <taxon>Clathrus</taxon>
    </lineage>
</organism>
<dbReference type="Proteomes" id="UP001050691">
    <property type="component" value="Unassembled WGS sequence"/>
</dbReference>
<accession>A0AAV5ABJ0</accession>
<keyword evidence="1" id="KW-0472">Membrane</keyword>
<name>A0AAV5ABJ0_9AGAM</name>
<dbReference type="AlphaFoldDB" id="A0AAV5ABJ0"/>
<evidence type="ECO:0000256" key="1">
    <source>
        <dbReference type="SAM" id="Phobius"/>
    </source>
</evidence>
<dbReference type="EMBL" id="BPWL01000005">
    <property type="protein sequence ID" value="GJJ10579.1"/>
    <property type="molecule type" value="Genomic_DNA"/>
</dbReference>
<keyword evidence="4" id="KW-1185">Reference proteome</keyword>
<sequence>MSGQSYLNDIIAFLTFAQPLTQAFLAAITLYIYDTILTFGDEQELIWRYKCNFGTILYIFARYGGLAILPTSFVSIILLSNVTAIESPKACLITSVISNVFAIPAFIGVQGLLVALPYSYKRVDRAGWFSGAGCGPESPSTVQQTEILLILMGSSFAVAISPFQNA</sequence>
<feature type="transmembrane region" description="Helical" evidence="1">
    <location>
        <begin position="53"/>
        <end position="79"/>
    </location>
</feature>
<protein>
    <recommendedName>
        <fullName evidence="2">DUF6533 domain-containing protein</fullName>
    </recommendedName>
</protein>
<keyword evidence="1" id="KW-0812">Transmembrane</keyword>
<feature type="domain" description="DUF6533" evidence="2">
    <location>
        <begin position="24"/>
        <end position="67"/>
    </location>
</feature>
<dbReference type="Pfam" id="PF20151">
    <property type="entry name" value="DUF6533"/>
    <property type="match status" value="1"/>
</dbReference>
<proteinExistence type="predicted"/>
<feature type="transmembrane region" description="Helical" evidence="1">
    <location>
        <begin position="12"/>
        <end position="33"/>
    </location>
</feature>
<feature type="transmembrane region" description="Helical" evidence="1">
    <location>
        <begin position="91"/>
        <end position="116"/>
    </location>
</feature>
<evidence type="ECO:0000313" key="3">
    <source>
        <dbReference type="EMBL" id="GJJ10579.1"/>
    </source>
</evidence>
<evidence type="ECO:0000259" key="2">
    <source>
        <dbReference type="Pfam" id="PF20151"/>
    </source>
</evidence>
<reference evidence="3" key="1">
    <citation type="submission" date="2021-10" db="EMBL/GenBank/DDBJ databases">
        <title>De novo Genome Assembly of Clathrus columnatus (Basidiomycota, Fungi) Using Illumina and Nanopore Sequence Data.</title>
        <authorList>
            <person name="Ogiso-Tanaka E."/>
            <person name="Itagaki H."/>
            <person name="Hosoya T."/>
            <person name="Hosaka K."/>
        </authorList>
    </citation>
    <scope>NUCLEOTIDE SEQUENCE</scope>
    <source>
        <strain evidence="3">MO-923</strain>
    </source>
</reference>